<dbReference type="AlphaFoldDB" id="A0A518EPH2"/>
<reference evidence="1 2" key="1">
    <citation type="submission" date="2019-02" db="EMBL/GenBank/DDBJ databases">
        <title>Deep-cultivation of Planctomycetes and their phenomic and genomic characterization uncovers novel biology.</title>
        <authorList>
            <person name="Wiegand S."/>
            <person name="Jogler M."/>
            <person name="Boedeker C."/>
            <person name="Pinto D."/>
            <person name="Vollmers J."/>
            <person name="Rivas-Marin E."/>
            <person name="Kohn T."/>
            <person name="Peeters S.H."/>
            <person name="Heuer A."/>
            <person name="Rast P."/>
            <person name="Oberbeckmann S."/>
            <person name="Bunk B."/>
            <person name="Jeske O."/>
            <person name="Meyerdierks A."/>
            <person name="Storesund J.E."/>
            <person name="Kallscheuer N."/>
            <person name="Luecker S."/>
            <person name="Lage O.M."/>
            <person name="Pohl T."/>
            <person name="Merkel B.J."/>
            <person name="Hornburger P."/>
            <person name="Mueller R.-W."/>
            <person name="Bruemmer F."/>
            <person name="Labrenz M."/>
            <person name="Spormann A.M."/>
            <person name="Op den Camp H."/>
            <person name="Overmann J."/>
            <person name="Amann R."/>
            <person name="Jetten M.S.M."/>
            <person name="Mascher T."/>
            <person name="Medema M.H."/>
            <person name="Devos D.P."/>
            <person name="Kaster A.-K."/>
            <person name="Ovreas L."/>
            <person name="Rohde M."/>
            <person name="Galperin M.Y."/>
            <person name="Jogler C."/>
        </authorList>
    </citation>
    <scope>NUCLEOTIDE SEQUENCE [LARGE SCALE GENOMIC DNA]</scope>
    <source>
        <strain evidence="1 2">Poly30</strain>
    </source>
</reference>
<organism evidence="1 2">
    <name type="scientific">Saltatorellus ferox</name>
    <dbReference type="NCBI Taxonomy" id="2528018"/>
    <lineage>
        <taxon>Bacteria</taxon>
        <taxon>Pseudomonadati</taxon>
        <taxon>Planctomycetota</taxon>
        <taxon>Planctomycetia</taxon>
        <taxon>Planctomycetia incertae sedis</taxon>
        <taxon>Saltatorellus</taxon>
    </lineage>
</organism>
<evidence type="ECO:0000313" key="2">
    <source>
        <dbReference type="Proteomes" id="UP000320390"/>
    </source>
</evidence>
<dbReference type="Proteomes" id="UP000320390">
    <property type="component" value="Chromosome"/>
</dbReference>
<proteinExistence type="predicted"/>
<dbReference type="RefSeq" id="WP_145195744.1">
    <property type="nucleotide sequence ID" value="NZ_CP036434.1"/>
</dbReference>
<gene>
    <name evidence="1" type="ORF">Poly30_14790</name>
</gene>
<name>A0A518EPH2_9BACT</name>
<evidence type="ECO:0000313" key="1">
    <source>
        <dbReference type="EMBL" id="QDV05976.1"/>
    </source>
</evidence>
<protein>
    <recommendedName>
        <fullName evidence="3">PilZ domain-containing protein</fullName>
    </recommendedName>
</protein>
<dbReference type="EMBL" id="CP036434">
    <property type="protein sequence ID" value="QDV05976.1"/>
    <property type="molecule type" value="Genomic_DNA"/>
</dbReference>
<sequence length="241" mass="25875">MTLFLVSGEILDGEILSGDGRSIVVGLPASKRGRIPLGQPIGFELKGEAPGRSTGKPQRISVVATKNDEQDSISTVRLVLSNRATIEGSPGSLQTALFNERAAFRLPVHRDTVQATTICSVTPSTRATRPGGARASVRGSRFKATLLDVSFDGIGVLVTEETDAGLKGAESVHLEIATHLGQITVEGLICHRKELPRGGGVRYGIAAGASRTARWKEADERLLRRFVTEQQRSSLERLRRA</sequence>
<dbReference type="OrthoDB" id="9787585at2"/>
<dbReference type="Gene3D" id="2.40.10.220">
    <property type="entry name" value="predicted glycosyltransferase like domains"/>
    <property type="match status" value="1"/>
</dbReference>
<accession>A0A518EPH2</accession>
<evidence type="ECO:0008006" key="3">
    <source>
        <dbReference type="Google" id="ProtNLM"/>
    </source>
</evidence>
<keyword evidence="2" id="KW-1185">Reference proteome</keyword>